<gene>
    <name evidence="1" type="ORF">EG240_09370</name>
</gene>
<proteinExistence type="predicted"/>
<evidence type="ECO:0000313" key="2">
    <source>
        <dbReference type="Proteomes" id="UP000275719"/>
    </source>
</evidence>
<dbReference type="EMBL" id="RQVQ01000018">
    <property type="protein sequence ID" value="RRJ90306.1"/>
    <property type="molecule type" value="Genomic_DNA"/>
</dbReference>
<protein>
    <submittedName>
        <fullName evidence="1">Uncharacterized protein</fullName>
    </submittedName>
</protein>
<dbReference type="Proteomes" id="UP000275719">
    <property type="component" value="Unassembled WGS sequence"/>
</dbReference>
<dbReference type="RefSeq" id="WP_125019134.1">
    <property type="nucleotide sequence ID" value="NZ_RQVQ01000018.1"/>
</dbReference>
<dbReference type="AlphaFoldDB" id="A0A3P3W8J0"/>
<evidence type="ECO:0000313" key="1">
    <source>
        <dbReference type="EMBL" id="RRJ90306.1"/>
    </source>
</evidence>
<organism evidence="1 2">
    <name type="scientific">Paenimyroides tangerinum</name>
    <dbReference type="NCBI Taxonomy" id="2488728"/>
    <lineage>
        <taxon>Bacteria</taxon>
        <taxon>Pseudomonadati</taxon>
        <taxon>Bacteroidota</taxon>
        <taxon>Flavobacteriia</taxon>
        <taxon>Flavobacteriales</taxon>
        <taxon>Flavobacteriaceae</taxon>
        <taxon>Paenimyroides</taxon>
    </lineage>
</organism>
<reference evidence="1 2" key="1">
    <citation type="submission" date="2018-11" db="EMBL/GenBank/DDBJ databases">
        <title>Flavobacterium sp. nov., YIM 102701-2 draft genome.</title>
        <authorList>
            <person name="Li G."/>
            <person name="Jiang Y."/>
        </authorList>
    </citation>
    <scope>NUCLEOTIDE SEQUENCE [LARGE SCALE GENOMIC DNA]</scope>
    <source>
        <strain evidence="1 2">YIM 102701-2</strain>
    </source>
</reference>
<comment type="caution">
    <text evidence="1">The sequence shown here is derived from an EMBL/GenBank/DDBJ whole genome shotgun (WGS) entry which is preliminary data.</text>
</comment>
<dbReference type="OrthoDB" id="764467at2"/>
<name>A0A3P3W8J0_9FLAO</name>
<accession>A0A3P3W8J0</accession>
<sequence>MNGTPNSEGGFNYYYKGDGTEKIPEIILNKISIYPNCTTTSINITKDANNDLQGNLYFFTNDDFEKVKNFYKSKTIEIIYESNSNLRFKINNEEITITSENIYDGDPIQNQNKFKIYFS</sequence>
<keyword evidence="2" id="KW-1185">Reference proteome</keyword>